<dbReference type="AlphaFoldDB" id="A0A2A9CVK4"/>
<dbReference type="Gene3D" id="3.40.50.300">
    <property type="entry name" value="P-loop containing nucleotide triphosphate hydrolases"/>
    <property type="match status" value="2"/>
</dbReference>
<dbReference type="GO" id="GO:0006826">
    <property type="term" value="P:iron ion transport"/>
    <property type="evidence" value="ECO:0007669"/>
    <property type="project" value="UniProtKB-KW"/>
</dbReference>
<evidence type="ECO:0000256" key="6">
    <source>
        <dbReference type="ARBA" id="ARBA00023065"/>
    </source>
</evidence>
<evidence type="ECO:0000256" key="2">
    <source>
        <dbReference type="ARBA" id="ARBA00022448"/>
    </source>
</evidence>
<keyword evidence="10" id="KW-1185">Reference proteome</keyword>
<dbReference type="InterPro" id="IPR003959">
    <property type="entry name" value="ATPase_AAA_core"/>
</dbReference>
<gene>
    <name evidence="9" type="ORF">ATK74_3033</name>
</gene>
<evidence type="ECO:0000256" key="5">
    <source>
        <dbReference type="ARBA" id="ARBA00023004"/>
    </source>
</evidence>
<name>A0A2A9CVK4_9ACTN</name>
<comment type="caution">
    <text evidence="9">The sequence shown here is derived from an EMBL/GenBank/DDBJ whole genome shotgun (WGS) entry which is preliminary data.</text>
</comment>
<keyword evidence="3" id="KW-1003">Cell membrane</keyword>
<dbReference type="Proteomes" id="UP000226079">
    <property type="component" value="Unassembled WGS sequence"/>
</dbReference>
<dbReference type="CDD" id="cd00267">
    <property type="entry name" value="ABC_ATPase"/>
    <property type="match status" value="1"/>
</dbReference>
<keyword evidence="7" id="KW-0472">Membrane</keyword>
<dbReference type="GO" id="GO:0016887">
    <property type="term" value="F:ATP hydrolysis activity"/>
    <property type="evidence" value="ECO:0007669"/>
    <property type="project" value="InterPro"/>
</dbReference>
<dbReference type="InterPro" id="IPR027417">
    <property type="entry name" value="P-loop_NTPase"/>
</dbReference>
<keyword evidence="5" id="KW-0408">Iron</keyword>
<evidence type="ECO:0000256" key="1">
    <source>
        <dbReference type="ARBA" id="ARBA00004202"/>
    </source>
</evidence>
<dbReference type="Pfam" id="PF13304">
    <property type="entry name" value="AAA_21"/>
    <property type="match status" value="1"/>
</dbReference>
<evidence type="ECO:0000259" key="8">
    <source>
        <dbReference type="SMART" id="SM00382"/>
    </source>
</evidence>
<dbReference type="GO" id="GO:0006302">
    <property type="term" value="P:double-strand break repair"/>
    <property type="evidence" value="ECO:0007669"/>
    <property type="project" value="InterPro"/>
</dbReference>
<dbReference type="GO" id="GO:0005524">
    <property type="term" value="F:ATP binding"/>
    <property type="evidence" value="ECO:0007669"/>
    <property type="project" value="InterPro"/>
</dbReference>
<dbReference type="InterPro" id="IPR038729">
    <property type="entry name" value="Rad50/SbcC_AAA"/>
</dbReference>
<dbReference type="InterPro" id="IPR003593">
    <property type="entry name" value="AAA+_ATPase"/>
</dbReference>
<feature type="domain" description="AAA+ ATPase" evidence="8">
    <location>
        <begin position="48"/>
        <end position="222"/>
    </location>
</feature>
<dbReference type="GO" id="GO:0005886">
    <property type="term" value="C:plasma membrane"/>
    <property type="evidence" value="ECO:0007669"/>
    <property type="project" value="UniProtKB-SubCell"/>
</dbReference>
<organism evidence="9 10">
    <name type="scientific">Propionicimonas paludicola</name>
    <dbReference type="NCBI Taxonomy" id="185243"/>
    <lineage>
        <taxon>Bacteria</taxon>
        <taxon>Bacillati</taxon>
        <taxon>Actinomycetota</taxon>
        <taxon>Actinomycetes</taxon>
        <taxon>Propionibacteriales</taxon>
        <taxon>Nocardioidaceae</taxon>
        <taxon>Propionicimonas</taxon>
    </lineage>
</organism>
<dbReference type="InterPro" id="IPR051535">
    <property type="entry name" value="Siderophore_ABC-ATPase"/>
</dbReference>
<keyword evidence="4" id="KW-0410">Iron transport</keyword>
<protein>
    <submittedName>
        <fullName evidence="9">Putative ATPase</fullName>
    </submittedName>
</protein>
<reference evidence="9 10" key="1">
    <citation type="submission" date="2017-10" db="EMBL/GenBank/DDBJ databases">
        <title>Sequencing the genomes of 1000 actinobacteria strains.</title>
        <authorList>
            <person name="Klenk H.-P."/>
        </authorList>
    </citation>
    <scope>NUCLEOTIDE SEQUENCE [LARGE SCALE GENOMIC DNA]</scope>
    <source>
        <strain evidence="9 10">DSM 15597</strain>
    </source>
</reference>
<evidence type="ECO:0000256" key="7">
    <source>
        <dbReference type="ARBA" id="ARBA00023136"/>
    </source>
</evidence>
<dbReference type="Pfam" id="PF13476">
    <property type="entry name" value="AAA_23"/>
    <property type="match status" value="1"/>
</dbReference>
<evidence type="ECO:0000313" key="9">
    <source>
        <dbReference type="EMBL" id="PFG18444.1"/>
    </source>
</evidence>
<dbReference type="EMBL" id="PDJC01000001">
    <property type="protein sequence ID" value="PFG18444.1"/>
    <property type="molecule type" value="Genomic_DNA"/>
</dbReference>
<dbReference type="PANTHER" id="PTHR42771">
    <property type="entry name" value="IRON(3+)-HYDROXAMATE IMPORT ATP-BINDING PROTEIN FHUC"/>
    <property type="match status" value="1"/>
</dbReference>
<dbReference type="SUPFAM" id="SSF52540">
    <property type="entry name" value="P-loop containing nucleoside triphosphate hydrolases"/>
    <property type="match status" value="1"/>
</dbReference>
<evidence type="ECO:0000256" key="4">
    <source>
        <dbReference type="ARBA" id="ARBA00022496"/>
    </source>
</evidence>
<evidence type="ECO:0000256" key="3">
    <source>
        <dbReference type="ARBA" id="ARBA00022475"/>
    </source>
</evidence>
<sequence length="249" mass="27202">MPAPTLGEVTAFSSLPVREVRLRPGVEQVGWPFTLGPVAQLAAEGLELSELTILVGENGVGKSTIVEAIAMAYGLNAEGGSTNFQHSSRPSESGLHEHLQLTRGLARSKWGYFLRAETMHGLLTYLEEHPSPADPERPYHEYSHGQAFRELLTTKLGHMAGRGGFLVLDEPEAGLSLLSQIALANQLRELRSDGIQVLLATHSPILAAIPAAQLIELDETGFEPRRWDQLLTVALYRRFLADPGYFGLD</sequence>
<dbReference type="PANTHER" id="PTHR42771:SF2">
    <property type="entry name" value="IRON(3+)-HYDROXAMATE IMPORT ATP-BINDING PROTEIN FHUC"/>
    <property type="match status" value="1"/>
</dbReference>
<keyword evidence="2" id="KW-0813">Transport</keyword>
<proteinExistence type="predicted"/>
<comment type="subcellular location">
    <subcellularLocation>
        <location evidence="1">Cell membrane</location>
        <topology evidence="1">Peripheral membrane protein</topology>
    </subcellularLocation>
</comment>
<dbReference type="SMART" id="SM00382">
    <property type="entry name" value="AAA"/>
    <property type="match status" value="1"/>
</dbReference>
<evidence type="ECO:0000313" key="10">
    <source>
        <dbReference type="Proteomes" id="UP000226079"/>
    </source>
</evidence>
<accession>A0A2A9CVK4</accession>
<keyword evidence="6" id="KW-0406">Ion transport</keyword>